<dbReference type="SUPFAM" id="SSF54211">
    <property type="entry name" value="Ribosomal protein S5 domain 2-like"/>
    <property type="match status" value="1"/>
</dbReference>
<keyword evidence="7" id="KW-0456">Lyase</keyword>
<dbReference type="Gene3D" id="3.30.70.890">
    <property type="entry name" value="GHMP kinase, C-terminal domain"/>
    <property type="match status" value="1"/>
</dbReference>
<dbReference type="EMBL" id="PFLF01000005">
    <property type="protein sequence ID" value="PIY69521.1"/>
    <property type="molecule type" value="Genomic_DNA"/>
</dbReference>
<evidence type="ECO:0000256" key="5">
    <source>
        <dbReference type="ARBA" id="ARBA00022840"/>
    </source>
</evidence>
<evidence type="ECO:0000256" key="2">
    <source>
        <dbReference type="ARBA" id="ARBA00012296"/>
    </source>
</evidence>
<reference evidence="11" key="1">
    <citation type="submission" date="2017-09" db="EMBL/GenBank/DDBJ databases">
        <title>Depth-based differentiation of microbial function through sediment-hosted aquifers and enrichment of novel symbionts in the deep terrestrial subsurface.</title>
        <authorList>
            <person name="Probst A.J."/>
            <person name="Ladd B."/>
            <person name="Jarett J.K."/>
            <person name="Geller-Mcgrath D.E."/>
            <person name="Sieber C.M.K."/>
            <person name="Emerson J.B."/>
            <person name="Anantharaman K."/>
            <person name="Thomas B.C."/>
            <person name="Malmstrom R."/>
            <person name="Stieglmeier M."/>
            <person name="Klingl A."/>
            <person name="Woyke T."/>
            <person name="Ryan C.M."/>
            <person name="Banfield J.F."/>
        </authorList>
    </citation>
    <scope>NUCLEOTIDE SEQUENCE [LARGE SCALE GENOMIC DNA]</scope>
</reference>
<protein>
    <recommendedName>
        <fullName evidence="2">diphosphomevalonate decarboxylase</fullName>
        <ecNumber evidence="2">4.1.1.33</ecNumber>
    </recommendedName>
</protein>
<name>A0A2M7QE72_9BACT</name>
<evidence type="ECO:0000256" key="3">
    <source>
        <dbReference type="ARBA" id="ARBA00022516"/>
    </source>
</evidence>
<dbReference type="FunFam" id="3.30.230.10:FF:000072">
    <property type="entry name" value="Diphosphomevalonate decarboxylase"/>
    <property type="match status" value="1"/>
</dbReference>
<dbReference type="PANTHER" id="PTHR10977:SF3">
    <property type="entry name" value="DIPHOSPHOMEVALONATE DECARBOXYLASE"/>
    <property type="match status" value="1"/>
</dbReference>
<dbReference type="InterPro" id="IPR014721">
    <property type="entry name" value="Ribsml_uS5_D2-typ_fold_subgr"/>
</dbReference>
<dbReference type="NCBIfam" id="TIGR01240">
    <property type="entry name" value="mevDPdecarb"/>
    <property type="match status" value="1"/>
</dbReference>
<dbReference type="Proteomes" id="UP000230108">
    <property type="component" value="Unassembled WGS sequence"/>
</dbReference>
<dbReference type="AlphaFoldDB" id="A0A2M7QE72"/>
<keyword evidence="3" id="KW-0444">Lipid biosynthesis</keyword>
<proteinExistence type="inferred from homology"/>
<evidence type="ECO:0000259" key="8">
    <source>
        <dbReference type="Pfam" id="PF18376"/>
    </source>
</evidence>
<dbReference type="SUPFAM" id="SSF55060">
    <property type="entry name" value="GHMP Kinase, C-terminal domain"/>
    <property type="match status" value="1"/>
</dbReference>
<comment type="similarity">
    <text evidence="1">Belongs to the diphosphomevalonate decarboxylase family.</text>
</comment>
<dbReference type="InterPro" id="IPR036554">
    <property type="entry name" value="GHMP_kinase_C_sf"/>
</dbReference>
<sequence length="228" mass="24835">MKKTAVAPSNIAFIKYWGKKDEALRLPSNGSISMNLSNLLTTTTVEFDDQYKKDEVVIEGSTEMRDIQKVIAHLNLIRNRANIKTYAKVMSQNNFPSSTGLSSSASGFAALTVAAAAAAGLSLNEKETSILARIGSGSACRSIPSGFVEWLDGNDSESSYAESIYPPGHWDIVDVVAVVSREKKEVSTTDGHRLASTSPFNELRLSHVSKRIAECKKILKEKKFTLFG</sequence>
<dbReference type="InterPro" id="IPR041431">
    <property type="entry name" value="Mvd1_C"/>
</dbReference>
<keyword evidence="6" id="KW-0443">Lipid metabolism</keyword>
<feature type="domain" description="Mvd1 C-terminal" evidence="8">
    <location>
        <begin position="175"/>
        <end position="228"/>
    </location>
</feature>
<dbReference type="GO" id="GO:0005829">
    <property type="term" value="C:cytosol"/>
    <property type="evidence" value="ECO:0007669"/>
    <property type="project" value="InterPro"/>
</dbReference>
<evidence type="ECO:0000256" key="7">
    <source>
        <dbReference type="ARBA" id="ARBA00023239"/>
    </source>
</evidence>
<dbReference type="GO" id="GO:0005524">
    <property type="term" value="F:ATP binding"/>
    <property type="evidence" value="ECO:0007669"/>
    <property type="project" value="UniProtKB-KW"/>
</dbReference>
<dbReference type="InterPro" id="IPR020568">
    <property type="entry name" value="Ribosomal_Su5_D2-typ_SF"/>
</dbReference>
<evidence type="ECO:0000259" key="9">
    <source>
        <dbReference type="Pfam" id="PF22700"/>
    </source>
</evidence>
<dbReference type="GO" id="GO:0019287">
    <property type="term" value="P:isopentenyl diphosphate biosynthetic process, mevalonate pathway"/>
    <property type="evidence" value="ECO:0007669"/>
    <property type="project" value="InterPro"/>
</dbReference>
<dbReference type="Pfam" id="PF22700">
    <property type="entry name" value="MVD-like_N"/>
    <property type="match status" value="1"/>
</dbReference>
<keyword evidence="5" id="KW-0067">ATP-binding</keyword>
<dbReference type="GO" id="GO:0004163">
    <property type="term" value="F:diphosphomevalonate decarboxylase activity"/>
    <property type="evidence" value="ECO:0007669"/>
    <property type="project" value="UniProtKB-EC"/>
</dbReference>
<dbReference type="InterPro" id="IPR029765">
    <property type="entry name" value="Mev_diP_decarb"/>
</dbReference>
<dbReference type="Pfam" id="PF18376">
    <property type="entry name" value="MDD_C"/>
    <property type="match status" value="1"/>
</dbReference>
<dbReference type="PIRSF" id="PIRSF015950">
    <property type="entry name" value="Mev_P_decrbx"/>
    <property type="match status" value="1"/>
</dbReference>
<evidence type="ECO:0000256" key="6">
    <source>
        <dbReference type="ARBA" id="ARBA00023098"/>
    </source>
</evidence>
<organism evidence="10 11">
    <name type="scientific">Candidatus Roizmanbacteria bacterium CG_4_10_14_0_8_um_filter_39_9</name>
    <dbReference type="NCBI Taxonomy" id="1974829"/>
    <lineage>
        <taxon>Bacteria</taxon>
        <taxon>Candidatus Roizmaniibacteriota</taxon>
    </lineage>
</organism>
<dbReference type="Gene3D" id="3.30.230.10">
    <property type="match status" value="1"/>
</dbReference>
<dbReference type="EC" id="4.1.1.33" evidence="2"/>
<evidence type="ECO:0000313" key="11">
    <source>
        <dbReference type="Proteomes" id="UP000230108"/>
    </source>
</evidence>
<evidence type="ECO:0000256" key="4">
    <source>
        <dbReference type="ARBA" id="ARBA00022741"/>
    </source>
</evidence>
<gene>
    <name evidence="10" type="primary">mvaD</name>
    <name evidence="10" type="ORF">COY90_00175</name>
</gene>
<evidence type="ECO:0000313" key="10">
    <source>
        <dbReference type="EMBL" id="PIY69521.1"/>
    </source>
</evidence>
<feature type="domain" description="Diphosphomevalonate decarboxylase-like N-terminal" evidence="9">
    <location>
        <begin position="7"/>
        <end position="161"/>
    </location>
</feature>
<dbReference type="InterPro" id="IPR005935">
    <property type="entry name" value="Mev_decarb"/>
</dbReference>
<feature type="non-terminal residue" evidence="10">
    <location>
        <position position="228"/>
    </location>
</feature>
<evidence type="ECO:0000256" key="1">
    <source>
        <dbReference type="ARBA" id="ARBA00008831"/>
    </source>
</evidence>
<dbReference type="InterPro" id="IPR053859">
    <property type="entry name" value="MVD-like_N"/>
</dbReference>
<dbReference type="PANTHER" id="PTHR10977">
    <property type="entry name" value="DIPHOSPHOMEVALONATE DECARBOXYLASE"/>
    <property type="match status" value="1"/>
</dbReference>
<comment type="caution">
    <text evidence="10">The sequence shown here is derived from an EMBL/GenBank/DDBJ whole genome shotgun (WGS) entry which is preliminary data.</text>
</comment>
<accession>A0A2M7QE72</accession>
<keyword evidence="4" id="KW-0547">Nucleotide-binding</keyword>